<dbReference type="InterPro" id="IPR051162">
    <property type="entry name" value="T4SS_component"/>
</dbReference>
<feature type="domain" description="CagE TrbE VirB component of type IV transporter system central" evidence="6">
    <location>
        <begin position="186"/>
        <end position="391"/>
    </location>
</feature>
<keyword evidence="3" id="KW-0067">ATP-binding</keyword>
<feature type="domain" description="TraG P-loop" evidence="7">
    <location>
        <begin position="448"/>
        <end position="728"/>
    </location>
</feature>
<dbReference type="AlphaFoldDB" id="A0A1U9MJW8"/>
<dbReference type="SUPFAM" id="SSF52540">
    <property type="entry name" value="P-loop containing nucleoside triphosphate hydrolases"/>
    <property type="match status" value="1"/>
</dbReference>
<evidence type="ECO:0000259" key="6">
    <source>
        <dbReference type="Pfam" id="PF03135"/>
    </source>
</evidence>
<evidence type="ECO:0000256" key="4">
    <source>
        <dbReference type="ARBA" id="ARBA00023026"/>
    </source>
</evidence>
<dbReference type="Gene3D" id="3.40.50.300">
    <property type="entry name" value="P-loop containing nucleotide triphosphate hydrolases"/>
    <property type="match status" value="1"/>
</dbReference>
<dbReference type="KEGG" id="bapi:BBC0122_019190"/>
<evidence type="ECO:0000256" key="3">
    <source>
        <dbReference type="ARBA" id="ARBA00022840"/>
    </source>
</evidence>
<dbReference type="InterPro" id="IPR018145">
    <property type="entry name" value="CagE_TrbE_VirB_cntrl_dom"/>
</dbReference>
<comment type="similarity">
    <text evidence="1">Belongs to the TrbE/VirB4 family.</text>
</comment>
<evidence type="ECO:0000313" key="8">
    <source>
        <dbReference type="EMBL" id="AQT48013.1"/>
    </source>
</evidence>
<keyword evidence="9" id="KW-1185">Reference proteome</keyword>
<dbReference type="Pfam" id="PF03135">
    <property type="entry name" value="CagE_TrbE_VirB"/>
    <property type="match status" value="1"/>
</dbReference>
<dbReference type="InterPro" id="IPR043964">
    <property type="entry name" value="P-loop_TraG"/>
</dbReference>
<dbReference type="OrthoDB" id="9816422at2"/>
<gene>
    <name evidence="8" type="ORF">BBC0122_019190</name>
</gene>
<dbReference type="RefSeq" id="WP_077993479.1">
    <property type="nucleotide sequence ID" value="NZ_CAXUOT020000003.1"/>
</dbReference>
<organism evidence="8 9">
    <name type="scientific">Bartonella choladocola</name>
    <dbReference type="NCBI Taxonomy" id="2750995"/>
    <lineage>
        <taxon>Bacteria</taxon>
        <taxon>Pseudomonadati</taxon>
        <taxon>Pseudomonadota</taxon>
        <taxon>Alphaproteobacteria</taxon>
        <taxon>Hyphomicrobiales</taxon>
        <taxon>Bartonellaceae</taxon>
        <taxon>Bartonella</taxon>
    </lineage>
</organism>
<sequence length="807" mass="92393">MFKFLNEFEYENISAKEAPASKHIPFMRHVTDTIIKTKNDQYIGVIKLNGFSFQTADNRTLNTLLEQRNTFIRSLSNSRWQLYSHVIRKRITPDLNGRFSSDFSRYMNDRYQENLSDRSMYVNELYLTVVRKAAVGKLGMIESVTNLLKGTTNTDTTAELESERIADLNEVLGRFSEQFATYGPRILSVQDRDGVFYSEPCEFFYQLINGPVDISIRLPRMGLAEYLPTHRPLFQKRMFVLQGRSEQDSWFGAMVSIKEYPAGVASGILDRLLKLNREFILTQSFSVYERDEARGRIEKHTGQMAAGDDGESAVVDEMDDARDRLMGGITTFGDHHLTVCCLAHNVKDVEKAVDEVSTGLSEVGIIPVREDVNMEPSFWAQIPGNGSYVARNSMISSLDVMALSSFHNYPSGERKNLRWKKPITLFETTSHTPYHFNFHRANDARAPGNFLIIGPTGTGKTVLQAFLISQIERVEPAPNLFYFDKDRGGEIMIRAMGGYYESLKLGTPTGFNPLQLDNTPKNRAFLFQLFEYLCLDQGQERLSATDNEILQEAIAKSMEYLPTHRTMANFYDLLQGHRVKHAGDIASRFKEWVDMDKRGWLFNNQQDRFVGNVRVAGFDMTEVLNTTRELTAASMYIFHRAEEKLREEGLPTAFFFDEGWAYLKDAYFSDYILDKLKTIRKLNGIIGLSTQTGQDVKKSHVGSELIQQTQTKIFYPNNEADEQVHRVDFKLSAREYNWVLKTPREERSFLIKHGLDSVVAKLDLKDMPEILKVLSADKDTLAEMDRLRDKFGDDLTKWLPVFMKGGS</sequence>
<dbReference type="InterPro" id="IPR027417">
    <property type="entry name" value="P-loop_NTPase"/>
</dbReference>
<keyword evidence="4" id="KW-0843">Virulence</keyword>
<dbReference type="PANTHER" id="PTHR30121">
    <property type="entry name" value="UNCHARACTERIZED PROTEIN YJGR-RELATED"/>
    <property type="match status" value="1"/>
</dbReference>
<accession>A0A1U9MJW8</accession>
<evidence type="ECO:0000259" key="7">
    <source>
        <dbReference type="Pfam" id="PF19044"/>
    </source>
</evidence>
<dbReference type="Pfam" id="PF19044">
    <property type="entry name" value="P-loop_TraG"/>
    <property type="match status" value="1"/>
</dbReference>
<evidence type="ECO:0000313" key="9">
    <source>
        <dbReference type="Proteomes" id="UP000189632"/>
    </source>
</evidence>
<dbReference type="EMBL" id="CP015625">
    <property type="protein sequence ID" value="AQT48013.1"/>
    <property type="molecule type" value="Genomic_DNA"/>
</dbReference>
<evidence type="ECO:0000256" key="2">
    <source>
        <dbReference type="ARBA" id="ARBA00022741"/>
    </source>
</evidence>
<proteinExistence type="inferred from homology"/>
<dbReference type="GO" id="GO:0005524">
    <property type="term" value="F:ATP binding"/>
    <property type="evidence" value="ECO:0007669"/>
    <property type="project" value="UniProtKB-KW"/>
</dbReference>
<dbReference type="InterPro" id="IPR004346">
    <property type="entry name" value="CagE_TrbE_VirB"/>
</dbReference>
<protein>
    <recommendedName>
        <fullName evidence="5">Type IV secretion system protein virB4</fullName>
    </recommendedName>
</protein>
<evidence type="ECO:0000256" key="1">
    <source>
        <dbReference type="ARBA" id="ARBA00006512"/>
    </source>
</evidence>
<keyword evidence="2" id="KW-0547">Nucleotide-binding</keyword>
<dbReference type="PANTHER" id="PTHR30121:SF12">
    <property type="entry name" value="TYPE IV SECRETION SYSTEM PROTEIN CAGE"/>
    <property type="match status" value="1"/>
</dbReference>
<name>A0A1U9MJW8_9HYPH</name>
<dbReference type="NCBIfam" id="TIGR00929">
    <property type="entry name" value="VirB4_CagE"/>
    <property type="match status" value="1"/>
</dbReference>
<evidence type="ECO:0000256" key="5">
    <source>
        <dbReference type="ARBA" id="ARBA00023635"/>
    </source>
</evidence>
<dbReference type="Proteomes" id="UP000189632">
    <property type="component" value="Chromosome"/>
</dbReference>
<reference evidence="8 9" key="1">
    <citation type="submission" date="2016-11" db="EMBL/GenBank/DDBJ databases">
        <title>Comparative genomics of Bartonella apis.</title>
        <authorList>
            <person name="Engel P."/>
        </authorList>
    </citation>
    <scope>NUCLEOTIDE SEQUENCE [LARGE SCALE GENOMIC DNA]</scope>
    <source>
        <strain evidence="8 9">BBC0122</strain>
    </source>
</reference>